<feature type="domain" description="Activator of Hsp90 ATPase homologue 1/2-like C-terminal" evidence="2">
    <location>
        <begin position="31"/>
        <end position="141"/>
    </location>
</feature>
<sequence>MTTDDETAQPRLVPGERGPDLILSRNFAVGIDEVWATLTDPARTTGWFGPWEGEGTPGGTIRVQMRFEEGDPWVPMRIDACDRPARLAVSMLEDQGDWRLELVLAETAGVTRLSLIHHLTGVDGLGEIGPGWDFYLDLFGAALRDAPSGAGAVPVFTDYYPARSTVFTALAETYPRRSS</sequence>
<dbReference type="AlphaFoldDB" id="A0A4R9BP44"/>
<evidence type="ECO:0000313" key="4">
    <source>
        <dbReference type="Proteomes" id="UP000298468"/>
    </source>
</evidence>
<dbReference type="InterPro" id="IPR013538">
    <property type="entry name" value="ASHA1/2-like_C"/>
</dbReference>
<name>A0A4R9BP44_9MICO</name>
<dbReference type="EMBL" id="SOHM01000031">
    <property type="protein sequence ID" value="TFD87165.1"/>
    <property type="molecule type" value="Genomic_DNA"/>
</dbReference>
<comment type="caution">
    <text evidence="3">The sequence shown here is derived from an EMBL/GenBank/DDBJ whole genome shotgun (WGS) entry which is preliminary data.</text>
</comment>
<accession>A0A4R9BP44</accession>
<organism evidence="3 4">
    <name type="scientific">Cryobacterium lactosi</name>
    <dbReference type="NCBI Taxonomy" id="1259202"/>
    <lineage>
        <taxon>Bacteria</taxon>
        <taxon>Bacillati</taxon>
        <taxon>Actinomycetota</taxon>
        <taxon>Actinomycetes</taxon>
        <taxon>Micrococcales</taxon>
        <taxon>Microbacteriaceae</taxon>
        <taxon>Cryobacterium</taxon>
    </lineage>
</organism>
<dbReference type="Gene3D" id="3.30.530.20">
    <property type="match status" value="1"/>
</dbReference>
<evidence type="ECO:0000256" key="1">
    <source>
        <dbReference type="ARBA" id="ARBA00006817"/>
    </source>
</evidence>
<comment type="similarity">
    <text evidence="1">Belongs to the AHA1 family.</text>
</comment>
<dbReference type="SUPFAM" id="SSF55961">
    <property type="entry name" value="Bet v1-like"/>
    <property type="match status" value="1"/>
</dbReference>
<evidence type="ECO:0000313" key="3">
    <source>
        <dbReference type="EMBL" id="TFD87165.1"/>
    </source>
</evidence>
<proteinExistence type="inferred from homology"/>
<dbReference type="RefSeq" id="WP_134641648.1">
    <property type="nucleotide sequence ID" value="NZ_SOHM01000031.1"/>
</dbReference>
<evidence type="ECO:0000259" key="2">
    <source>
        <dbReference type="Pfam" id="PF08327"/>
    </source>
</evidence>
<keyword evidence="4" id="KW-1185">Reference proteome</keyword>
<gene>
    <name evidence="3" type="ORF">E3T61_15110</name>
</gene>
<reference evidence="3 4" key="1">
    <citation type="submission" date="2019-03" db="EMBL/GenBank/DDBJ databases">
        <title>Genomics of glacier-inhabiting Cryobacterium strains.</title>
        <authorList>
            <person name="Liu Q."/>
            <person name="Xin Y.-H."/>
        </authorList>
    </citation>
    <scope>NUCLEOTIDE SEQUENCE [LARGE SCALE GENOMIC DNA]</scope>
    <source>
        <strain evidence="3 4">Sr59</strain>
    </source>
</reference>
<dbReference type="OrthoDB" id="8117292at2"/>
<dbReference type="Pfam" id="PF08327">
    <property type="entry name" value="AHSA1"/>
    <property type="match status" value="1"/>
</dbReference>
<protein>
    <submittedName>
        <fullName evidence="3">ATPase</fullName>
    </submittedName>
</protein>
<dbReference type="Proteomes" id="UP000298468">
    <property type="component" value="Unassembled WGS sequence"/>
</dbReference>
<dbReference type="InterPro" id="IPR023393">
    <property type="entry name" value="START-like_dom_sf"/>
</dbReference>